<keyword evidence="2" id="KW-1185">Reference proteome</keyword>
<dbReference type="Pfam" id="PF12311">
    <property type="entry name" value="DUF3632"/>
    <property type="match status" value="1"/>
</dbReference>
<proteinExistence type="predicted"/>
<gene>
    <name evidence="1" type="ORF">B0T18DRAFT_447601</name>
</gene>
<reference evidence="1" key="1">
    <citation type="submission" date="2023-06" db="EMBL/GenBank/DDBJ databases">
        <title>Genome-scale phylogeny and comparative genomics of the fungal order Sordariales.</title>
        <authorList>
            <consortium name="Lawrence Berkeley National Laboratory"/>
            <person name="Hensen N."/>
            <person name="Bonometti L."/>
            <person name="Westerberg I."/>
            <person name="Brannstrom I.O."/>
            <person name="Guillou S."/>
            <person name="Cros-Aarteil S."/>
            <person name="Calhoun S."/>
            <person name="Haridas S."/>
            <person name="Kuo A."/>
            <person name="Mondo S."/>
            <person name="Pangilinan J."/>
            <person name="Riley R."/>
            <person name="LaButti K."/>
            <person name="Andreopoulos B."/>
            <person name="Lipzen A."/>
            <person name="Chen C."/>
            <person name="Yanf M."/>
            <person name="Daum C."/>
            <person name="Ng V."/>
            <person name="Clum A."/>
            <person name="Steindorff A."/>
            <person name="Ohm R."/>
            <person name="Martin F."/>
            <person name="Silar P."/>
            <person name="Natvig D."/>
            <person name="Lalanne C."/>
            <person name="Gautier V."/>
            <person name="Ament-velasquez S.L."/>
            <person name="Kruys A."/>
            <person name="Hutchinson M.I."/>
            <person name="Powell A.J."/>
            <person name="Barry K."/>
            <person name="Miller A.N."/>
            <person name="Grigoriev I.V."/>
            <person name="Debuchy R."/>
            <person name="Gladieux P."/>
            <person name="Thoren M.H."/>
            <person name="Johannesson H."/>
        </authorList>
    </citation>
    <scope>NUCLEOTIDE SEQUENCE</scope>
    <source>
        <strain evidence="1">SMH3187-1</strain>
    </source>
</reference>
<evidence type="ECO:0000313" key="1">
    <source>
        <dbReference type="EMBL" id="KAK0742687.1"/>
    </source>
</evidence>
<protein>
    <recommendedName>
        <fullName evidence="3">Nuclear pore complex protein Nup85</fullName>
    </recommendedName>
</protein>
<comment type="caution">
    <text evidence="1">The sequence shown here is derived from an EMBL/GenBank/DDBJ whole genome shotgun (WGS) entry which is preliminary data.</text>
</comment>
<sequence length="175" mass="19218">MLSEWVTHQRARIVQTNLHNIGEPTPPTSYQDFSIATLSTISTADIPTLTTAIASWLTSTGPQAPDAWYTFHSLLLSLAQSTSSPAIHQELASLTVSLAQTTTPVPEVTRLLTALDGFGWAVRDLWNGPKALLADEAFPDEARRAWVNLNRFMACLSVQDRRTPAEALIETIDFV</sequence>
<evidence type="ECO:0000313" key="2">
    <source>
        <dbReference type="Proteomes" id="UP001172155"/>
    </source>
</evidence>
<dbReference type="InterPro" id="IPR022085">
    <property type="entry name" value="OpdG"/>
</dbReference>
<dbReference type="Proteomes" id="UP001172155">
    <property type="component" value="Unassembled WGS sequence"/>
</dbReference>
<name>A0AA40ENQ6_9PEZI</name>
<evidence type="ECO:0008006" key="3">
    <source>
        <dbReference type="Google" id="ProtNLM"/>
    </source>
</evidence>
<organism evidence="1 2">
    <name type="scientific">Schizothecium vesticola</name>
    <dbReference type="NCBI Taxonomy" id="314040"/>
    <lineage>
        <taxon>Eukaryota</taxon>
        <taxon>Fungi</taxon>
        <taxon>Dikarya</taxon>
        <taxon>Ascomycota</taxon>
        <taxon>Pezizomycotina</taxon>
        <taxon>Sordariomycetes</taxon>
        <taxon>Sordariomycetidae</taxon>
        <taxon>Sordariales</taxon>
        <taxon>Schizotheciaceae</taxon>
        <taxon>Schizothecium</taxon>
    </lineage>
</organism>
<dbReference type="AlphaFoldDB" id="A0AA40ENQ6"/>
<accession>A0AA40ENQ6</accession>
<dbReference type="EMBL" id="JAUKUD010000005">
    <property type="protein sequence ID" value="KAK0742687.1"/>
    <property type="molecule type" value="Genomic_DNA"/>
</dbReference>